<dbReference type="Proteomes" id="UP000824225">
    <property type="component" value="Unassembled WGS sequence"/>
</dbReference>
<dbReference type="Gene3D" id="3.40.50.2000">
    <property type="entry name" value="Glycogen Phosphorylase B"/>
    <property type="match status" value="2"/>
</dbReference>
<dbReference type="CDD" id="cd03789">
    <property type="entry name" value="GT9_LPS_heptosyltransferase"/>
    <property type="match status" value="1"/>
</dbReference>
<evidence type="ECO:0000256" key="2">
    <source>
        <dbReference type="ARBA" id="ARBA00022679"/>
    </source>
</evidence>
<dbReference type="GO" id="GO:0005829">
    <property type="term" value="C:cytosol"/>
    <property type="evidence" value="ECO:0007669"/>
    <property type="project" value="TreeGrafter"/>
</dbReference>
<gene>
    <name evidence="3" type="ORF">H9962_02960</name>
</gene>
<keyword evidence="1" id="KW-0328">Glycosyltransferase</keyword>
<dbReference type="PANTHER" id="PTHR30160">
    <property type="entry name" value="TETRAACYLDISACCHARIDE 4'-KINASE-RELATED"/>
    <property type="match status" value="1"/>
</dbReference>
<dbReference type="GO" id="GO:0009244">
    <property type="term" value="P:lipopolysaccharide core region biosynthetic process"/>
    <property type="evidence" value="ECO:0007669"/>
    <property type="project" value="TreeGrafter"/>
</dbReference>
<dbReference type="PANTHER" id="PTHR30160:SF22">
    <property type="entry name" value="LIPOPOLYSACCHARIDE CORE BIOSYNTHESIS PROTEIN"/>
    <property type="match status" value="1"/>
</dbReference>
<dbReference type="AlphaFoldDB" id="A0A9D2HDF5"/>
<name>A0A9D2HDF5_9BACT</name>
<protein>
    <submittedName>
        <fullName evidence="3">Glycosyltransferase family 9 protein</fullName>
    </submittedName>
</protein>
<evidence type="ECO:0000313" key="3">
    <source>
        <dbReference type="EMBL" id="HJA08141.1"/>
    </source>
</evidence>
<dbReference type="GO" id="GO:0008713">
    <property type="term" value="F:ADP-heptose-lipopolysaccharide heptosyltransferase activity"/>
    <property type="evidence" value="ECO:0007669"/>
    <property type="project" value="TreeGrafter"/>
</dbReference>
<dbReference type="EMBL" id="DXAN01000005">
    <property type="protein sequence ID" value="HJA08141.1"/>
    <property type="molecule type" value="Genomic_DNA"/>
</dbReference>
<dbReference type="Pfam" id="PF01075">
    <property type="entry name" value="Glyco_transf_9"/>
    <property type="match status" value="1"/>
</dbReference>
<reference evidence="3" key="2">
    <citation type="submission" date="2021-04" db="EMBL/GenBank/DDBJ databases">
        <authorList>
            <person name="Gilroy R."/>
        </authorList>
    </citation>
    <scope>NUCLEOTIDE SEQUENCE</scope>
    <source>
        <strain evidence="3">CHK186-16707</strain>
    </source>
</reference>
<comment type="caution">
    <text evidence="3">The sequence shown here is derived from an EMBL/GenBank/DDBJ whole genome shotgun (WGS) entry which is preliminary data.</text>
</comment>
<keyword evidence="2" id="KW-0808">Transferase</keyword>
<evidence type="ECO:0000313" key="4">
    <source>
        <dbReference type="Proteomes" id="UP000824225"/>
    </source>
</evidence>
<dbReference type="InterPro" id="IPR002201">
    <property type="entry name" value="Glyco_trans_9"/>
</dbReference>
<proteinExistence type="predicted"/>
<accession>A0A9D2HDF5</accession>
<reference evidence="3" key="1">
    <citation type="journal article" date="2021" name="PeerJ">
        <title>Extensive microbial diversity within the chicken gut microbiome revealed by metagenomics and culture.</title>
        <authorList>
            <person name="Gilroy R."/>
            <person name="Ravi A."/>
            <person name="Getino M."/>
            <person name="Pursley I."/>
            <person name="Horton D.L."/>
            <person name="Alikhan N.F."/>
            <person name="Baker D."/>
            <person name="Gharbi K."/>
            <person name="Hall N."/>
            <person name="Watson M."/>
            <person name="Adriaenssens E.M."/>
            <person name="Foster-Nyarko E."/>
            <person name="Jarju S."/>
            <person name="Secka A."/>
            <person name="Antonio M."/>
            <person name="Oren A."/>
            <person name="Chaudhuri R.R."/>
            <person name="La Ragione R."/>
            <person name="Hildebrand F."/>
            <person name="Pallen M.J."/>
        </authorList>
    </citation>
    <scope>NUCLEOTIDE SEQUENCE</scope>
    <source>
        <strain evidence="3">CHK186-16707</strain>
    </source>
</reference>
<dbReference type="SUPFAM" id="SSF53756">
    <property type="entry name" value="UDP-Glycosyltransferase/glycogen phosphorylase"/>
    <property type="match status" value="1"/>
</dbReference>
<organism evidence="3 4">
    <name type="scientific">Candidatus Mailhella merdigallinarum</name>
    <dbReference type="NCBI Taxonomy" id="2838658"/>
    <lineage>
        <taxon>Bacteria</taxon>
        <taxon>Pseudomonadati</taxon>
        <taxon>Thermodesulfobacteriota</taxon>
        <taxon>Desulfovibrionia</taxon>
        <taxon>Desulfovibrionales</taxon>
        <taxon>Desulfovibrionaceae</taxon>
        <taxon>Mailhella</taxon>
    </lineage>
</organism>
<sequence>MIRLSALGDVALTTGVLMRWRETLGLTFTVLTRESFAPLFFRHPAVREVVGLKTDDLRGERQRRLFRVLAARFRDVPLVDLHGTLRTRLLSLFWKGTVYRYPKYALTRRLFLLSGGRFGRAPLLACNVPERYAAALAPLRPQGFGRDGLSPFLAVHEDDDDWSLDALAPLTRHARPVVALHPFATHPAKAWPAAHWRELARLLADQGMAHFWIGRGDASLFASAPLTGPRGLMSLDFTNRTDLRQLIALLAQADALVTGDSGPMHLASGVSTPVVALFGPTCREWGFFPTGENDRVLQAPLACRPCSLHGKTGAACGHACMRSLTPDMVMEKLRRVLIRPPSAAPGTRADG</sequence>
<evidence type="ECO:0000256" key="1">
    <source>
        <dbReference type="ARBA" id="ARBA00022676"/>
    </source>
</evidence>
<dbReference type="InterPro" id="IPR051199">
    <property type="entry name" value="LPS_LOS_Heptosyltrfase"/>
</dbReference>